<feature type="compositionally biased region" description="Low complexity" evidence="1">
    <location>
        <begin position="483"/>
        <end position="510"/>
    </location>
</feature>
<accession>A0AAN6G782</accession>
<keyword evidence="3" id="KW-1185">Reference proteome</keyword>
<dbReference type="Proteomes" id="UP001176521">
    <property type="component" value="Unassembled WGS sequence"/>
</dbReference>
<proteinExistence type="predicted"/>
<dbReference type="EMBL" id="JAPDMQ010000438">
    <property type="protein sequence ID" value="KAK0524691.1"/>
    <property type="molecule type" value="Genomic_DNA"/>
</dbReference>
<protein>
    <submittedName>
        <fullName evidence="2">Uncharacterized protein</fullName>
    </submittedName>
</protein>
<reference evidence="2" key="1">
    <citation type="journal article" date="2023" name="PhytoFront">
        <title>Draft Genome Resources of Seven Strains of Tilletia horrida, Causal Agent of Kernel Smut of Rice.</title>
        <authorList>
            <person name="Khanal S."/>
            <person name="Antony Babu S."/>
            <person name="Zhou X.G."/>
        </authorList>
    </citation>
    <scope>NUCLEOTIDE SEQUENCE</scope>
    <source>
        <strain evidence="2">TX3</strain>
    </source>
</reference>
<feature type="compositionally biased region" description="Low complexity" evidence="1">
    <location>
        <begin position="457"/>
        <end position="475"/>
    </location>
</feature>
<evidence type="ECO:0000256" key="1">
    <source>
        <dbReference type="SAM" id="MobiDB-lite"/>
    </source>
</evidence>
<organism evidence="2 3">
    <name type="scientific">Tilletia horrida</name>
    <dbReference type="NCBI Taxonomy" id="155126"/>
    <lineage>
        <taxon>Eukaryota</taxon>
        <taxon>Fungi</taxon>
        <taxon>Dikarya</taxon>
        <taxon>Basidiomycota</taxon>
        <taxon>Ustilaginomycotina</taxon>
        <taxon>Exobasidiomycetes</taxon>
        <taxon>Tilletiales</taxon>
        <taxon>Tilletiaceae</taxon>
        <taxon>Tilletia</taxon>
    </lineage>
</organism>
<evidence type="ECO:0000313" key="3">
    <source>
        <dbReference type="Proteomes" id="UP001176521"/>
    </source>
</evidence>
<evidence type="ECO:0000313" key="2">
    <source>
        <dbReference type="EMBL" id="KAK0524691.1"/>
    </source>
</evidence>
<feature type="region of interest" description="Disordered" evidence="1">
    <location>
        <begin position="454"/>
        <end position="519"/>
    </location>
</feature>
<sequence length="519" mass="59040">MPTLSDLPGELILQVLKEVIPASSDKPTTLRNYVQETGQYRSINRRFNVGTQLLAGIHFHAFPGPDLNVLRIWPGPWHPSLTKPTRDHRRYWNSFRHPEDYRHSIQAVHDLHVQRLPVLRSLSLDLVPRRQTTSVRIPDIVEPFVLPAAVITLLDRIRTSSHSIEQVHIRIPAEQQCIDALQTIVATNVNLNSVCIEVDSIRCATTFGRPRPRFRLDHFTFPHLRYSTLQRFVLRAPTCDVSFTLSPDQQLPFLRRLHEVVEFGLICNHFSTTLPNWHWIYTLFQHTIQLQACDISFQQNDDHNSFKPEVEIRPFALPHLSELCLDLPEIDSFLLCKMTAPKLYVLRLRSDVHIHLWPDCAVNHFPDLFLIQIHCPGPSAVRLDTIGVMHEFFSHNLVGPHNYLHTHNEDFIAYIKPYERVRDRWRPPPYRTSTFRQLPPPVYRPTIDIGAPLHIHTSSTPNPIASSPATASAANQDPSASHPAGPSTNSAASASATSHCPPCAGPSSPSAKRRRLSST</sequence>
<comment type="caution">
    <text evidence="2">The sequence shown here is derived from an EMBL/GenBank/DDBJ whole genome shotgun (WGS) entry which is preliminary data.</text>
</comment>
<gene>
    <name evidence="2" type="ORF">OC842_005751</name>
</gene>
<dbReference type="AlphaFoldDB" id="A0AAN6G782"/>
<name>A0AAN6G782_9BASI</name>